<reference evidence="4" key="1">
    <citation type="journal article" date="2019" name="BMC Genomics">
        <title>A new reference genome for Sorghum bicolor reveals high levels of sequence similarity between sweet and grain genotypes: implications for the genetics of sugar metabolism.</title>
        <authorList>
            <person name="Cooper E.A."/>
            <person name="Brenton Z.W."/>
            <person name="Flinn B.S."/>
            <person name="Jenkins J."/>
            <person name="Shu S."/>
            <person name="Flowers D."/>
            <person name="Luo F."/>
            <person name="Wang Y."/>
            <person name="Xia P."/>
            <person name="Barry K."/>
            <person name="Daum C."/>
            <person name="Lipzen A."/>
            <person name="Yoshinaga Y."/>
            <person name="Schmutz J."/>
            <person name="Saski C."/>
            <person name="Vermerris W."/>
            <person name="Kresovich S."/>
        </authorList>
    </citation>
    <scope>NUCLEOTIDE SEQUENCE</scope>
</reference>
<dbReference type="Pfam" id="PF03195">
    <property type="entry name" value="LOB"/>
    <property type="match status" value="1"/>
</dbReference>
<evidence type="ECO:0000313" key="4">
    <source>
        <dbReference type="EMBL" id="KAG0543467.1"/>
    </source>
</evidence>
<comment type="similarity">
    <text evidence="1">Belongs to the LOB domain-containing protein family.</text>
</comment>
<organism evidence="4 5">
    <name type="scientific">Sorghum bicolor</name>
    <name type="common">Sorghum</name>
    <name type="synonym">Sorghum vulgare</name>
    <dbReference type="NCBI Taxonomy" id="4558"/>
    <lineage>
        <taxon>Eukaryota</taxon>
        <taxon>Viridiplantae</taxon>
        <taxon>Streptophyta</taxon>
        <taxon>Embryophyta</taxon>
        <taxon>Tracheophyta</taxon>
        <taxon>Spermatophyta</taxon>
        <taxon>Magnoliopsida</taxon>
        <taxon>Liliopsida</taxon>
        <taxon>Poales</taxon>
        <taxon>Poaceae</taxon>
        <taxon>PACMAD clade</taxon>
        <taxon>Panicoideae</taxon>
        <taxon>Andropogonodae</taxon>
        <taxon>Andropogoneae</taxon>
        <taxon>Sorghinae</taxon>
        <taxon>Sorghum</taxon>
    </lineage>
</organism>
<evidence type="ECO:0000256" key="1">
    <source>
        <dbReference type="ARBA" id="ARBA00005474"/>
    </source>
</evidence>
<feature type="domain" description="LOB" evidence="3">
    <location>
        <begin position="76"/>
        <end position="177"/>
    </location>
</feature>
<dbReference type="PROSITE" id="PS50891">
    <property type="entry name" value="LOB"/>
    <property type="match status" value="1"/>
</dbReference>
<gene>
    <name evidence="4" type="ORF">BDA96_02G193200</name>
</gene>
<name>A0A921RNU7_SORBI</name>
<protein>
    <recommendedName>
        <fullName evidence="3">LOB domain-containing protein</fullName>
    </recommendedName>
</protein>
<comment type="caution">
    <text evidence="4">The sequence shown here is derived from an EMBL/GenBank/DDBJ whole genome shotgun (WGS) entry which is preliminary data.</text>
</comment>
<dbReference type="Proteomes" id="UP000807115">
    <property type="component" value="Chromosome 2"/>
</dbReference>
<sequence>MSTASSSKPQPQPPPPRLHLHLHVDTTSATAGTNDGSAASPGSASSSHHSSRAPRPATPTGGGGGSRGTHQSKIGEACAPCKYQRRKCKQDCPLAPYFPGDQQIRFLRAQRLFGVSNMLKTLKRVGPKYGPEAMRTIIYQSDARAADPVGGCVGIINQLQRQIRDADVELQFVRQQIAICRQHQQAAAGVLSGPAAAMILPHADASSPVVGVGLVAAGQQDHKVAVDAMIYTAGRGQQPSIPAGDDPSSHQQQLYDYFCYNNGTAGDEATSDDGGMQQYGGLADVVGGSVAKAGSRAVALGEQLGQHCQIQIQALPFVDAFNEKKPQILPATIQHHGRAAAGDLLHPGKKKLVTPKVLVEHDDVDEHMDEQQATAGAPCHLELGFSSF</sequence>
<dbReference type="AlphaFoldDB" id="A0A921RNU7"/>
<feature type="compositionally biased region" description="Polar residues" evidence="2">
    <location>
        <begin position="25"/>
        <end position="35"/>
    </location>
</feature>
<proteinExistence type="inferred from homology"/>
<evidence type="ECO:0000256" key="2">
    <source>
        <dbReference type="SAM" id="MobiDB-lite"/>
    </source>
</evidence>
<accession>A0A921RNU7</accession>
<dbReference type="InterPro" id="IPR004883">
    <property type="entry name" value="LOB"/>
</dbReference>
<feature type="compositionally biased region" description="Low complexity" evidence="2">
    <location>
        <begin position="36"/>
        <end position="59"/>
    </location>
</feature>
<dbReference type="PANTHER" id="PTHR31301:SF186">
    <property type="entry name" value="OS09G0364100 PROTEIN"/>
    <property type="match status" value="1"/>
</dbReference>
<dbReference type="PANTHER" id="PTHR31301">
    <property type="entry name" value="LOB DOMAIN-CONTAINING PROTEIN 4-RELATED"/>
    <property type="match status" value="1"/>
</dbReference>
<feature type="region of interest" description="Disordered" evidence="2">
    <location>
        <begin position="1"/>
        <end position="72"/>
    </location>
</feature>
<dbReference type="EMBL" id="CM027681">
    <property type="protein sequence ID" value="KAG0543467.1"/>
    <property type="molecule type" value="Genomic_DNA"/>
</dbReference>
<reference evidence="4" key="2">
    <citation type="submission" date="2020-10" db="EMBL/GenBank/DDBJ databases">
        <authorList>
            <person name="Cooper E.A."/>
            <person name="Brenton Z.W."/>
            <person name="Flinn B.S."/>
            <person name="Jenkins J."/>
            <person name="Shu S."/>
            <person name="Flowers D."/>
            <person name="Luo F."/>
            <person name="Wang Y."/>
            <person name="Xia P."/>
            <person name="Barry K."/>
            <person name="Daum C."/>
            <person name="Lipzen A."/>
            <person name="Yoshinaga Y."/>
            <person name="Schmutz J."/>
            <person name="Saski C."/>
            <person name="Vermerris W."/>
            <person name="Kresovich S."/>
        </authorList>
    </citation>
    <scope>NUCLEOTIDE SEQUENCE</scope>
</reference>
<evidence type="ECO:0000313" key="5">
    <source>
        <dbReference type="Proteomes" id="UP000807115"/>
    </source>
</evidence>
<evidence type="ECO:0000259" key="3">
    <source>
        <dbReference type="PROSITE" id="PS50891"/>
    </source>
</evidence>